<dbReference type="EC" id="3.1.3.18" evidence="4"/>
<dbReference type="NCBIfam" id="TIGR01549">
    <property type="entry name" value="HAD-SF-IA-v1"/>
    <property type="match status" value="1"/>
</dbReference>
<dbReference type="RefSeq" id="WP_231012062.1">
    <property type="nucleotide sequence ID" value="NZ_BAAAEW010000011.1"/>
</dbReference>
<comment type="pathway">
    <text evidence="2">Organic acid metabolism; glycolate biosynthesis; glycolate from 2-phosphoglycolate: step 1/1.</text>
</comment>
<sequence length="229" mass="23686">MKRFDAIAFDLDGTLVDSAGGIAHALNAALADQGLPSFPLDTVRAWIGDGPDALIARALATDALAPHDSYELAARLRRGFDAATLRAPMAGSVVFDGILAVIGELAAQRPLVVITNKPTPLARAVLHEAGLLATFAAVHGADTPSQRKPSPLLLQQAARRLGVAAQRLLMVGDAAVDIAAALAAGSAAAWAGWGYGHAPTQLPADLWRLATPQDLLHRLAMPVGADTSH</sequence>
<dbReference type="InterPro" id="IPR023198">
    <property type="entry name" value="PGP-like_dom2"/>
</dbReference>
<comment type="catalytic activity">
    <reaction evidence="1">
        <text>2-phosphoglycolate + H2O = glycolate + phosphate</text>
        <dbReference type="Rhea" id="RHEA:14369"/>
        <dbReference type="ChEBI" id="CHEBI:15377"/>
        <dbReference type="ChEBI" id="CHEBI:29805"/>
        <dbReference type="ChEBI" id="CHEBI:43474"/>
        <dbReference type="ChEBI" id="CHEBI:58033"/>
        <dbReference type="EC" id="3.1.3.18"/>
    </reaction>
</comment>
<dbReference type="Gene3D" id="1.10.150.240">
    <property type="entry name" value="Putative phosphatase, domain 2"/>
    <property type="match status" value="1"/>
</dbReference>
<evidence type="ECO:0000313" key="6">
    <source>
        <dbReference type="Proteomes" id="UP001500279"/>
    </source>
</evidence>
<dbReference type="PANTHER" id="PTHR43434">
    <property type="entry name" value="PHOSPHOGLYCOLATE PHOSPHATASE"/>
    <property type="match status" value="1"/>
</dbReference>
<evidence type="ECO:0000256" key="1">
    <source>
        <dbReference type="ARBA" id="ARBA00000830"/>
    </source>
</evidence>
<evidence type="ECO:0000313" key="5">
    <source>
        <dbReference type="EMBL" id="GAA0750446.1"/>
    </source>
</evidence>
<comment type="similarity">
    <text evidence="3">Belongs to the HAD-like hydrolase superfamily. CbbY/CbbZ/Gph/YieH family.</text>
</comment>
<dbReference type="InterPro" id="IPR006439">
    <property type="entry name" value="HAD-SF_hydro_IA"/>
</dbReference>
<dbReference type="InterPro" id="IPR023214">
    <property type="entry name" value="HAD_sf"/>
</dbReference>
<gene>
    <name evidence="5" type="ORF">GCM10009107_22120</name>
</gene>
<dbReference type="InterPro" id="IPR036412">
    <property type="entry name" value="HAD-like_sf"/>
</dbReference>
<dbReference type="EMBL" id="BAAAEW010000011">
    <property type="protein sequence ID" value="GAA0750446.1"/>
    <property type="molecule type" value="Genomic_DNA"/>
</dbReference>
<accession>A0ABN1JZP5</accession>
<proteinExistence type="inferred from homology"/>
<name>A0ABN1JZP5_9BURK</name>
<dbReference type="SUPFAM" id="SSF56784">
    <property type="entry name" value="HAD-like"/>
    <property type="match status" value="1"/>
</dbReference>
<dbReference type="SFLD" id="SFLDG01129">
    <property type="entry name" value="C1.5:_HAD__Beta-PGM__Phosphata"/>
    <property type="match status" value="1"/>
</dbReference>
<dbReference type="Proteomes" id="UP001500279">
    <property type="component" value="Unassembled WGS sequence"/>
</dbReference>
<dbReference type="PANTHER" id="PTHR43434:SF1">
    <property type="entry name" value="PHOSPHOGLYCOLATE PHOSPHATASE"/>
    <property type="match status" value="1"/>
</dbReference>
<dbReference type="Pfam" id="PF00702">
    <property type="entry name" value="Hydrolase"/>
    <property type="match status" value="1"/>
</dbReference>
<evidence type="ECO:0000256" key="3">
    <source>
        <dbReference type="ARBA" id="ARBA00006171"/>
    </source>
</evidence>
<dbReference type="SFLD" id="SFLDS00003">
    <property type="entry name" value="Haloacid_Dehalogenase"/>
    <property type="match status" value="1"/>
</dbReference>
<evidence type="ECO:0000256" key="2">
    <source>
        <dbReference type="ARBA" id="ARBA00004818"/>
    </source>
</evidence>
<comment type="caution">
    <text evidence="5">The sequence shown here is derived from an EMBL/GenBank/DDBJ whole genome shotgun (WGS) entry which is preliminary data.</text>
</comment>
<reference evidence="5 6" key="1">
    <citation type="journal article" date="2019" name="Int. J. Syst. Evol. Microbiol.">
        <title>The Global Catalogue of Microorganisms (GCM) 10K type strain sequencing project: providing services to taxonomists for standard genome sequencing and annotation.</title>
        <authorList>
            <consortium name="The Broad Institute Genomics Platform"/>
            <consortium name="The Broad Institute Genome Sequencing Center for Infectious Disease"/>
            <person name="Wu L."/>
            <person name="Ma J."/>
        </authorList>
    </citation>
    <scope>NUCLEOTIDE SEQUENCE [LARGE SCALE GENOMIC DNA]</scope>
    <source>
        <strain evidence="5 6">JCM 15503</strain>
    </source>
</reference>
<keyword evidence="6" id="KW-1185">Reference proteome</keyword>
<dbReference type="Gene3D" id="3.40.50.1000">
    <property type="entry name" value="HAD superfamily/HAD-like"/>
    <property type="match status" value="1"/>
</dbReference>
<protein>
    <recommendedName>
        <fullName evidence="4">phosphoglycolate phosphatase</fullName>
        <ecNumber evidence="4">3.1.3.18</ecNumber>
    </recommendedName>
</protein>
<dbReference type="InterPro" id="IPR050155">
    <property type="entry name" value="HAD-like_hydrolase_sf"/>
</dbReference>
<evidence type="ECO:0000256" key="4">
    <source>
        <dbReference type="ARBA" id="ARBA00013078"/>
    </source>
</evidence>
<organism evidence="5 6">
    <name type="scientific">Ideonella azotifigens</name>
    <dbReference type="NCBI Taxonomy" id="513160"/>
    <lineage>
        <taxon>Bacteria</taxon>
        <taxon>Pseudomonadati</taxon>
        <taxon>Pseudomonadota</taxon>
        <taxon>Betaproteobacteria</taxon>
        <taxon>Burkholderiales</taxon>
        <taxon>Sphaerotilaceae</taxon>
        <taxon>Ideonella</taxon>
    </lineage>
</organism>